<name>A0A9P4JSU9_9PLEO</name>
<accession>A0A9P4JSU9</accession>
<comment type="caution">
    <text evidence="2">The sequence shown here is derived from an EMBL/GenBank/DDBJ whole genome shotgun (WGS) entry which is preliminary data.</text>
</comment>
<keyword evidence="1" id="KW-0812">Transmembrane</keyword>
<keyword evidence="3" id="KW-1185">Reference proteome</keyword>
<evidence type="ECO:0000256" key="1">
    <source>
        <dbReference type="SAM" id="Phobius"/>
    </source>
</evidence>
<dbReference type="Proteomes" id="UP000799536">
    <property type="component" value="Unassembled WGS sequence"/>
</dbReference>
<feature type="transmembrane region" description="Helical" evidence="1">
    <location>
        <begin position="172"/>
        <end position="196"/>
    </location>
</feature>
<protein>
    <recommendedName>
        <fullName evidence="4">MARVEL domain-containing protein</fullName>
    </recommendedName>
</protein>
<sequence length="298" mass="33704">MARFFIPRRWKLSKLLWIMLALEFPLTVANLTLFGIASPNTYRTKLWQEGGNHGFNSDPSTLLYAYANYRPVKTPVVWSNNETQFNLVIGVLSTFIYLTKVTMFITHVFYPIVSLLVHLILTSLFAYGVYVQSAPDTIDPKRQNHGLPWYVTKNCNLSSSNSIKGYCQQAKAAWAVTLVMLMLFAVHVLVSVWSLIPTKDERITHQTKVAEKKAEKEKFSPIDDGMTAEQQWQHMWELQQLPRTPGTAGGMRSPMTPRTKAFTDLGGAPPTPGYYGVPSPIYENPYEGKGKDPFRGGY</sequence>
<evidence type="ECO:0000313" key="3">
    <source>
        <dbReference type="Proteomes" id="UP000799536"/>
    </source>
</evidence>
<evidence type="ECO:0000313" key="2">
    <source>
        <dbReference type="EMBL" id="KAF2202602.1"/>
    </source>
</evidence>
<keyword evidence="1" id="KW-0472">Membrane</keyword>
<evidence type="ECO:0008006" key="4">
    <source>
        <dbReference type="Google" id="ProtNLM"/>
    </source>
</evidence>
<dbReference type="EMBL" id="ML993931">
    <property type="protein sequence ID" value="KAF2202602.1"/>
    <property type="molecule type" value="Genomic_DNA"/>
</dbReference>
<gene>
    <name evidence="2" type="ORF">GQ43DRAFT_413406</name>
</gene>
<reference evidence="2" key="1">
    <citation type="journal article" date="2020" name="Stud. Mycol.">
        <title>101 Dothideomycetes genomes: a test case for predicting lifestyles and emergence of pathogens.</title>
        <authorList>
            <person name="Haridas S."/>
            <person name="Albert R."/>
            <person name="Binder M."/>
            <person name="Bloem J."/>
            <person name="Labutti K."/>
            <person name="Salamov A."/>
            <person name="Andreopoulos B."/>
            <person name="Baker S."/>
            <person name="Barry K."/>
            <person name="Bills G."/>
            <person name="Bluhm B."/>
            <person name="Cannon C."/>
            <person name="Castanera R."/>
            <person name="Culley D."/>
            <person name="Daum C."/>
            <person name="Ezra D."/>
            <person name="Gonzalez J."/>
            <person name="Henrissat B."/>
            <person name="Kuo A."/>
            <person name="Liang C."/>
            <person name="Lipzen A."/>
            <person name="Lutzoni F."/>
            <person name="Magnuson J."/>
            <person name="Mondo S."/>
            <person name="Nolan M."/>
            <person name="Ohm R."/>
            <person name="Pangilinan J."/>
            <person name="Park H.-J."/>
            <person name="Ramirez L."/>
            <person name="Alfaro M."/>
            <person name="Sun H."/>
            <person name="Tritt A."/>
            <person name="Yoshinaga Y."/>
            <person name="Zwiers L.-H."/>
            <person name="Turgeon B."/>
            <person name="Goodwin S."/>
            <person name="Spatafora J."/>
            <person name="Crous P."/>
            <person name="Grigoriev I."/>
        </authorList>
    </citation>
    <scope>NUCLEOTIDE SEQUENCE</scope>
    <source>
        <strain evidence="2">ATCC 74209</strain>
    </source>
</reference>
<dbReference type="AlphaFoldDB" id="A0A9P4JSU9"/>
<organism evidence="2 3">
    <name type="scientific">Delitschia confertaspora ATCC 74209</name>
    <dbReference type="NCBI Taxonomy" id="1513339"/>
    <lineage>
        <taxon>Eukaryota</taxon>
        <taxon>Fungi</taxon>
        <taxon>Dikarya</taxon>
        <taxon>Ascomycota</taxon>
        <taxon>Pezizomycotina</taxon>
        <taxon>Dothideomycetes</taxon>
        <taxon>Pleosporomycetidae</taxon>
        <taxon>Pleosporales</taxon>
        <taxon>Delitschiaceae</taxon>
        <taxon>Delitschia</taxon>
    </lineage>
</organism>
<feature type="transmembrane region" description="Helical" evidence="1">
    <location>
        <begin position="108"/>
        <end position="130"/>
    </location>
</feature>
<dbReference type="OrthoDB" id="5352400at2759"/>
<proteinExistence type="predicted"/>
<feature type="transmembrane region" description="Helical" evidence="1">
    <location>
        <begin position="12"/>
        <end position="37"/>
    </location>
</feature>
<keyword evidence="1" id="KW-1133">Transmembrane helix</keyword>